<feature type="transmembrane region" description="Helical" evidence="1">
    <location>
        <begin position="42"/>
        <end position="62"/>
    </location>
</feature>
<keyword evidence="1" id="KW-0812">Transmembrane</keyword>
<evidence type="ECO:0000256" key="1">
    <source>
        <dbReference type="SAM" id="Phobius"/>
    </source>
</evidence>
<keyword evidence="1" id="KW-0472">Membrane</keyword>
<proteinExistence type="predicted"/>
<feature type="transmembrane region" description="Helical" evidence="1">
    <location>
        <begin position="9"/>
        <end position="30"/>
    </location>
</feature>
<keyword evidence="3" id="KW-1185">Reference proteome</keyword>
<dbReference type="AlphaFoldDB" id="A0A4U0ZCY5"/>
<dbReference type="EMBL" id="SWCO01000008">
    <property type="protein sequence ID" value="TKB02158.1"/>
    <property type="molecule type" value="Genomic_DNA"/>
</dbReference>
<dbReference type="Proteomes" id="UP000305471">
    <property type="component" value="Unassembled WGS sequence"/>
</dbReference>
<evidence type="ECO:0000313" key="3">
    <source>
        <dbReference type="Proteomes" id="UP000305471"/>
    </source>
</evidence>
<keyword evidence="1" id="KW-1133">Transmembrane helix</keyword>
<reference evidence="2 3" key="1">
    <citation type="submission" date="2019-04" db="EMBL/GenBank/DDBJ databases">
        <title>Alteromonas portus sp. nov., an alginate lyase-excreting marine bacterium.</title>
        <authorList>
            <person name="Huang H."/>
            <person name="Mo K."/>
            <person name="Bao S."/>
        </authorList>
    </citation>
    <scope>NUCLEOTIDE SEQUENCE [LARGE SCALE GENOMIC DNA]</scope>
    <source>
        <strain evidence="2 3">HB161718</strain>
    </source>
</reference>
<accession>A0A4U0ZCY5</accession>
<protein>
    <submittedName>
        <fullName evidence="2">Uncharacterized protein</fullName>
    </submittedName>
</protein>
<name>A0A4U0ZCY5_9ALTE</name>
<evidence type="ECO:0000313" key="2">
    <source>
        <dbReference type="EMBL" id="TKB02158.1"/>
    </source>
</evidence>
<dbReference type="RefSeq" id="WP_136782702.1">
    <property type="nucleotide sequence ID" value="NZ_SWCO01000008.1"/>
</dbReference>
<gene>
    <name evidence="2" type="ORF">E5672_13685</name>
</gene>
<sequence length="95" mass="10766">MNKEIKRSLFYLVITTIVSLLVLENVGSGIELISSRRGSEVHIFVIYVLSLFFVGYSLFSLVRAVAFTTIGPDSFWRKNIWDIILGPVPDNSEKQ</sequence>
<organism evidence="2 3">
    <name type="scientific">Alteromonas portus</name>
    <dbReference type="NCBI Taxonomy" id="2565549"/>
    <lineage>
        <taxon>Bacteria</taxon>
        <taxon>Pseudomonadati</taxon>
        <taxon>Pseudomonadota</taxon>
        <taxon>Gammaproteobacteria</taxon>
        <taxon>Alteromonadales</taxon>
        <taxon>Alteromonadaceae</taxon>
        <taxon>Alteromonas/Salinimonas group</taxon>
        <taxon>Alteromonas</taxon>
    </lineage>
</organism>
<comment type="caution">
    <text evidence="2">The sequence shown here is derived from an EMBL/GenBank/DDBJ whole genome shotgun (WGS) entry which is preliminary data.</text>
</comment>